<keyword evidence="2" id="KW-1185">Reference proteome</keyword>
<dbReference type="EMBL" id="ML978157">
    <property type="protein sequence ID" value="KAF2035658.1"/>
    <property type="molecule type" value="Genomic_DNA"/>
</dbReference>
<dbReference type="OrthoDB" id="415825at2759"/>
<gene>
    <name evidence="1" type="ORF">EK21DRAFT_107173</name>
</gene>
<proteinExistence type="predicted"/>
<name>A0A9P4LRS2_9PLEO</name>
<sequence length="175" mass="19846">MGLIISSILNMRLSLFHLDSGHSQKSDALSWHLRSNSSAITPYEGWNAANDGFCTREDRKPAYSTTINNMQAAKWHEIWELYKAFQANGPNTAVLIEQYNLTKTNTAPTESAAFNQKLRKVAFAHGDETPEAIDGNSLAKLKTLKKKYDPSGAFNQWFKITREDSIARIHRFMYC</sequence>
<reference evidence="1" key="1">
    <citation type="journal article" date="2020" name="Stud. Mycol.">
        <title>101 Dothideomycetes genomes: a test case for predicting lifestyles and emergence of pathogens.</title>
        <authorList>
            <person name="Haridas S."/>
            <person name="Albert R."/>
            <person name="Binder M."/>
            <person name="Bloem J."/>
            <person name="Labutti K."/>
            <person name="Salamov A."/>
            <person name="Andreopoulos B."/>
            <person name="Baker S."/>
            <person name="Barry K."/>
            <person name="Bills G."/>
            <person name="Bluhm B."/>
            <person name="Cannon C."/>
            <person name="Castanera R."/>
            <person name="Culley D."/>
            <person name="Daum C."/>
            <person name="Ezra D."/>
            <person name="Gonzalez J."/>
            <person name="Henrissat B."/>
            <person name="Kuo A."/>
            <person name="Liang C."/>
            <person name="Lipzen A."/>
            <person name="Lutzoni F."/>
            <person name="Magnuson J."/>
            <person name="Mondo S."/>
            <person name="Nolan M."/>
            <person name="Ohm R."/>
            <person name="Pangilinan J."/>
            <person name="Park H.-J."/>
            <person name="Ramirez L."/>
            <person name="Alfaro M."/>
            <person name="Sun H."/>
            <person name="Tritt A."/>
            <person name="Yoshinaga Y."/>
            <person name="Zwiers L.-H."/>
            <person name="Turgeon B."/>
            <person name="Goodwin S."/>
            <person name="Spatafora J."/>
            <person name="Crous P."/>
            <person name="Grigoriev I."/>
        </authorList>
    </citation>
    <scope>NUCLEOTIDE SEQUENCE</scope>
    <source>
        <strain evidence="1">CBS 110217</strain>
    </source>
</reference>
<dbReference type="AlphaFoldDB" id="A0A9P4LRS2"/>
<accession>A0A9P4LRS2</accession>
<comment type="caution">
    <text evidence="1">The sequence shown here is derived from an EMBL/GenBank/DDBJ whole genome shotgun (WGS) entry which is preliminary data.</text>
</comment>
<organism evidence="1 2">
    <name type="scientific">Setomelanomma holmii</name>
    <dbReference type="NCBI Taxonomy" id="210430"/>
    <lineage>
        <taxon>Eukaryota</taxon>
        <taxon>Fungi</taxon>
        <taxon>Dikarya</taxon>
        <taxon>Ascomycota</taxon>
        <taxon>Pezizomycotina</taxon>
        <taxon>Dothideomycetes</taxon>
        <taxon>Pleosporomycetidae</taxon>
        <taxon>Pleosporales</taxon>
        <taxon>Pleosporineae</taxon>
        <taxon>Phaeosphaeriaceae</taxon>
        <taxon>Setomelanomma</taxon>
    </lineage>
</organism>
<evidence type="ECO:0000313" key="1">
    <source>
        <dbReference type="EMBL" id="KAF2035658.1"/>
    </source>
</evidence>
<evidence type="ECO:0000313" key="2">
    <source>
        <dbReference type="Proteomes" id="UP000799777"/>
    </source>
</evidence>
<protein>
    <submittedName>
        <fullName evidence="1">Uncharacterized protein</fullName>
    </submittedName>
</protein>
<dbReference type="Proteomes" id="UP000799777">
    <property type="component" value="Unassembled WGS sequence"/>
</dbReference>